<dbReference type="PANTHER" id="PTHR45138:SF9">
    <property type="entry name" value="DIGUANYLATE CYCLASE DGCM-RELATED"/>
    <property type="match status" value="1"/>
</dbReference>
<reference evidence="7 8" key="1">
    <citation type="submission" date="2023-07" db="EMBL/GenBank/DDBJ databases">
        <title>Genomic Encyclopedia of Type Strains, Phase IV (KMG-IV): sequencing the most valuable type-strain genomes for metagenomic binning, comparative biology and taxonomic classification.</title>
        <authorList>
            <person name="Goeker M."/>
        </authorList>
    </citation>
    <scope>NUCLEOTIDE SEQUENCE [LARGE SCALE GENOMIC DNA]</scope>
    <source>
        <strain evidence="7 8">DSM 19922</strain>
    </source>
</reference>
<feature type="domain" description="PAC" evidence="5">
    <location>
        <begin position="263"/>
        <end position="315"/>
    </location>
</feature>
<dbReference type="SUPFAM" id="SSF55785">
    <property type="entry name" value="PYP-like sensor domain (PAS domain)"/>
    <property type="match status" value="1"/>
</dbReference>
<dbReference type="CDD" id="cd00130">
    <property type="entry name" value="PAS"/>
    <property type="match status" value="1"/>
</dbReference>
<dbReference type="Gene3D" id="3.40.50.2300">
    <property type="match status" value="1"/>
</dbReference>
<dbReference type="InterPro" id="IPR000160">
    <property type="entry name" value="GGDEF_dom"/>
</dbReference>
<dbReference type="PROSITE" id="PS50113">
    <property type="entry name" value="PAC"/>
    <property type="match status" value="1"/>
</dbReference>
<evidence type="ECO:0000256" key="1">
    <source>
        <dbReference type="ARBA" id="ARBA00012528"/>
    </source>
</evidence>
<dbReference type="InterPro" id="IPR035965">
    <property type="entry name" value="PAS-like_dom_sf"/>
</dbReference>
<dbReference type="InterPro" id="IPR043128">
    <property type="entry name" value="Rev_trsase/Diguanyl_cyclase"/>
</dbReference>
<dbReference type="InterPro" id="IPR011006">
    <property type="entry name" value="CheY-like_superfamily"/>
</dbReference>
<dbReference type="Pfam" id="PF00990">
    <property type="entry name" value="GGDEF"/>
    <property type="match status" value="1"/>
</dbReference>
<sequence length="477" mass="52268">MIEREEDELFADDDEDFVEGRPTVGDGCAGSPGAEPWPVLVVDDDDQVHAMTRVLLNDFEFEGRRFAIVSAFSAAEARAILARQPDLPVALVDVVMETQDAGLQLVHHIRRELNNRHIRIILRTGQPGQAPEREAIVAYDINDYKSKAELTAQKLFTSLVGAMRGWRDLVTIEKLNQSLELRVAERTAELERQRALAEEQRRFIENLVEMIPSPVWFRDMDGRYGLCNRAFRELFPGTAEGEEAIGAELRALSNGLTAFSESITVETSVTGPDGGRRELLVVNRPLSGQDGQPAGLIGIATDITERRRMERDLHRLATTDPLSEAFNRRHVLHLMERMLAGSRDEAGSVIMLDIDHFKSINDGFGHAAGDAAIRATVAEIRRHLRGSDAVGRIGGEEFAILLPATPLAQAAGIAERLRGGLAALSVTLPNGRPLSLTASFGVTQLDPPADTVEAVLGRADQALYRAKGGGRDRVELG</sequence>
<evidence type="ECO:0000256" key="2">
    <source>
        <dbReference type="ARBA" id="ARBA00034247"/>
    </source>
</evidence>
<dbReference type="SUPFAM" id="SSF52172">
    <property type="entry name" value="CheY-like"/>
    <property type="match status" value="1"/>
</dbReference>
<dbReference type="InterPro" id="IPR000014">
    <property type="entry name" value="PAS"/>
</dbReference>
<dbReference type="SMART" id="SM00086">
    <property type="entry name" value="PAC"/>
    <property type="match status" value="1"/>
</dbReference>
<dbReference type="NCBIfam" id="TIGR00254">
    <property type="entry name" value="GGDEF"/>
    <property type="match status" value="1"/>
</dbReference>
<dbReference type="Proteomes" id="UP001244552">
    <property type="component" value="Unassembled WGS sequence"/>
</dbReference>
<evidence type="ECO:0000259" key="6">
    <source>
        <dbReference type="PROSITE" id="PS50887"/>
    </source>
</evidence>
<dbReference type="InterPro" id="IPR050469">
    <property type="entry name" value="Diguanylate_Cyclase"/>
</dbReference>
<keyword evidence="8" id="KW-1185">Reference proteome</keyword>
<dbReference type="EC" id="2.7.7.65" evidence="1"/>
<dbReference type="PROSITE" id="PS50887">
    <property type="entry name" value="GGDEF"/>
    <property type="match status" value="1"/>
</dbReference>
<dbReference type="InterPro" id="IPR000700">
    <property type="entry name" value="PAS-assoc_C"/>
</dbReference>
<evidence type="ECO:0000313" key="7">
    <source>
        <dbReference type="EMBL" id="MDQ0534399.1"/>
    </source>
</evidence>
<dbReference type="PANTHER" id="PTHR45138">
    <property type="entry name" value="REGULATORY COMPONENTS OF SENSORY TRANSDUCTION SYSTEM"/>
    <property type="match status" value="1"/>
</dbReference>
<evidence type="ECO:0000313" key="8">
    <source>
        <dbReference type="Proteomes" id="UP001244552"/>
    </source>
</evidence>
<dbReference type="PROSITE" id="PS50110">
    <property type="entry name" value="RESPONSE_REGULATORY"/>
    <property type="match status" value="1"/>
</dbReference>
<dbReference type="SMART" id="SM00267">
    <property type="entry name" value="GGDEF"/>
    <property type="match status" value="1"/>
</dbReference>
<accession>A0ABU0MLQ8</accession>
<keyword evidence="3" id="KW-0597">Phosphoprotein</keyword>
<proteinExistence type="predicted"/>
<feature type="modified residue" description="4-aspartylphosphate" evidence="3">
    <location>
        <position position="93"/>
    </location>
</feature>
<name>A0ABU0MLQ8_9PROT</name>
<dbReference type="InterPro" id="IPR013656">
    <property type="entry name" value="PAS_4"/>
</dbReference>
<comment type="catalytic activity">
    <reaction evidence="2">
        <text>2 GTP = 3',3'-c-di-GMP + 2 diphosphate</text>
        <dbReference type="Rhea" id="RHEA:24898"/>
        <dbReference type="ChEBI" id="CHEBI:33019"/>
        <dbReference type="ChEBI" id="CHEBI:37565"/>
        <dbReference type="ChEBI" id="CHEBI:58805"/>
        <dbReference type="EC" id="2.7.7.65"/>
    </reaction>
</comment>
<evidence type="ECO:0000256" key="3">
    <source>
        <dbReference type="PROSITE-ProRule" id="PRU00169"/>
    </source>
</evidence>
<feature type="domain" description="GGDEF" evidence="6">
    <location>
        <begin position="345"/>
        <end position="477"/>
    </location>
</feature>
<dbReference type="Gene3D" id="3.30.450.20">
    <property type="entry name" value="PAS domain"/>
    <property type="match status" value="1"/>
</dbReference>
<gene>
    <name evidence="7" type="ORF">QO018_003272</name>
</gene>
<organism evidence="7 8">
    <name type="scientific">Azospirillum picis</name>
    <dbReference type="NCBI Taxonomy" id="488438"/>
    <lineage>
        <taxon>Bacteria</taxon>
        <taxon>Pseudomonadati</taxon>
        <taxon>Pseudomonadota</taxon>
        <taxon>Alphaproteobacteria</taxon>
        <taxon>Rhodospirillales</taxon>
        <taxon>Azospirillaceae</taxon>
        <taxon>Azospirillum</taxon>
    </lineage>
</organism>
<evidence type="ECO:0000259" key="4">
    <source>
        <dbReference type="PROSITE" id="PS50110"/>
    </source>
</evidence>
<dbReference type="InterPro" id="IPR001789">
    <property type="entry name" value="Sig_transdc_resp-reg_receiver"/>
</dbReference>
<dbReference type="Gene3D" id="3.30.70.270">
    <property type="match status" value="1"/>
</dbReference>
<dbReference type="CDD" id="cd01949">
    <property type="entry name" value="GGDEF"/>
    <property type="match status" value="1"/>
</dbReference>
<dbReference type="InterPro" id="IPR001610">
    <property type="entry name" value="PAC"/>
</dbReference>
<dbReference type="InterPro" id="IPR029787">
    <property type="entry name" value="Nucleotide_cyclase"/>
</dbReference>
<dbReference type="SUPFAM" id="SSF55073">
    <property type="entry name" value="Nucleotide cyclase"/>
    <property type="match status" value="1"/>
</dbReference>
<evidence type="ECO:0000259" key="5">
    <source>
        <dbReference type="PROSITE" id="PS50113"/>
    </source>
</evidence>
<dbReference type="EMBL" id="JAUSVU010000011">
    <property type="protein sequence ID" value="MDQ0534399.1"/>
    <property type="molecule type" value="Genomic_DNA"/>
</dbReference>
<dbReference type="NCBIfam" id="TIGR00229">
    <property type="entry name" value="sensory_box"/>
    <property type="match status" value="1"/>
</dbReference>
<comment type="caution">
    <text evidence="7">The sequence shown here is derived from an EMBL/GenBank/DDBJ whole genome shotgun (WGS) entry which is preliminary data.</text>
</comment>
<dbReference type="RefSeq" id="WP_209984321.1">
    <property type="nucleotide sequence ID" value="NZ_JAGINO010000014.1"/>
</dbReference>
<dbReference type="Pfam" id="PF08448">
    <property type="entry name" value="PAS_4"/>
    <property type="match status" value="1"/>
</dbReference>
<protein>
    <recommendedName>
        <fullName evidence="1">diguanylate cyclase</fullName>
        <ecNumber evidence="1">2.7.7.65</ecNumber>
    </recommendedName>
</protein>
<feature type="domain" description="Response regulatory" evidence="4">
    <location>
        <begin position="38"/>
        <end position="162"/>
    </location>
</feature>